<evidence type="ECO:0000313" key="3">
    <source>
        <dbReference type="Proteomes" id="UP000053370"/>
    </source>
</evidence>
<dbReference type="PROSITE" id="PS51704">
    <property type="entry name" value="GP_PDE"/>
    <property type="match status" value="1"/>
</dbReference>
<dbReference type="PATRIC" id="fig|1678840.3.peg.1266"/>
<dbReference type="InterPro" id="IPR030395">
    <property type="entry name" value="GP_PDE_dom"/>
</dbReference>
<evidence type="ECO:0000313" key="2">
    <source>
        <dbReference type="EMBL" id="GAP40092.1"/>
    </source>
</evidence>
<feature type="domain" description="GP-PDE" evidence="1">
    <location>
        <begin position="1"/>
        <end position="240"/>
    </location>
</feature>
<dbReference type="SUPFAM" id="SSF51695">
    <property type="entry name" value="PLC-like phosphodiesterases"/>
    <property type="match status" value="1"/>
</dbReference>
<keyword evidence="3" id="KW-1185">Reference proteome</keyword>
<accession>A0A0S7BI73</accession>
<dbReference type="EMBL" id="DF968181">
    <property type="protein sequence ID" value="GAP40092.1"/>
    <property type="molecule type" value="Genomic_DNA"/>
</dbReference>
<gene>
    <name evidence="2" type="ORF">ATC1_1357</name>
</gene>
<dbReference type="AlphaFoldDB" id="A0A0S7BI73"/>
<dbReference type="STRING" id="1678840.ATC1_1357"/>
<protein>
    <submittedName>
        <fullName evidence="2">Glycerophosphoryl diester phosphodiesterase</fullName>
    </submittedName>
</protein>
<proteinExistence type="predicted"/>
<dbReference type="GO" id="GO:0006629">
    <property type="term" value="P:lipid metabolic process"/>
    <property type="evidence" value="ECO:0007669"/>
    <property type="project" value="InterPro"/>
</dbReference>
<reference evidence="2" key="1">
    <citation type="journal article" date="2015" name="Genome Announc.">
        <title>Draft Genome Sequence of Anaerolineae Strain TC1, a Novel Isolate from a Methanogenic Wastewater Treatment System.</title>
        <authorList>
            <person name="Matsuura N."/>
            <person name="Tourlousse D.M."/>
            <person name="Sun L."/>
            <person name="Toyonaga M."/>
            <person name="Kuroda K."/>
            <person name="Ohashi A."/>
            <person name="Cruz R."/>
            <person name="Yamaguchi T."/>
            <person name="Sekiguchi Y."/>
        </authorList>
    </citation>
    <scope>NUCLEOTIDE SEQUENCE [LARGE SCALE GENOMIC DNA]</scope>
    <source>
        <strain evidence="2">TC1</strain>
    </source>
</reference>
<dbReference type="GO" id="GO:0008081">
    <property type="term" value="F:phosphoric diester hydrolase activity"/>
    <property type="evidence" value="ECO:0007669"/>
    <property type="project" value="InterPro"/>
</dbReference>
<name>A0A0S7BI73_9CHLR</name>
<evidence type="ECO:0000259" key="1">
    <source>
        <dbReference type="PROSITE" id="PS51704"/>
    </source>
</evidence>
<dbReference type="InterPro" id="IPR017946">
    <property type="entry name" value="PLC-like_Pdiesterase_TIM-brl"/>
</dbReference>
<dbReference type="Proteomes" id="UP000053370">
    <property type="component" value="Unassembled WGS sequence"/>
</dbReference>
<dbReference type="OrthoDB" id="384721at2"/>
<organism evidence="2">
    <name type="scientific">Flexilinea flocculi</name>
    <dbReference type="NCBI Taxonomy" id="1678840"/>
    <lineage>
        <taxon>Bacteria</taxon>
        <taxon>Bacillati</taxon>
        <taxon>Chloroflexota</taxon>
        <taxon>Anaerolineae</taxon>
        <taxon>Anaerolineales</taxon>
        <taxon>Anaerolineaceae</taxon>
        <taxon>Flexilinea</taxon>
    </lineage>
</organism>
<dbReference type="PANTHER" id="PTHR46211:SF14">
    <property type="entry name" value="GLYCEROPHOSPHODIESTER PHOSPHODIESTERASE"/>
    <property type="match status" value="1"/>
</dbReference>
<sequence length="245" mass="27550">MEIFAHRGYSAVYPENTLLAFRKALEFGASGIELDARLTADNVVVVMHDSSVDRTTNGSGQVANLTYDQIKKLDAGIKKGISFENEPVPTLESVFKDLGNQMTINVELANYDNKKEDGLVDIVMEMIGDFNLKESIILSSFSFRNLVRAKDIMPEVQCALIAQKGIKGWSARNILNHSIDVDALHPNIADITERMIKHEHLCRRMIRPWVVNESYDMMQMQKFGVDAIITDDPVLGLVYSDNQKK</sequence>
<dbReference type="Pfam" id="PF03009">
    <property type="entry name" value="GDPD"/>
    <property type="match status" value="1"/>
</dbReference>
<dbReference type="RefSeq" id="WP_062279100.1">
    <property type="nucleotide sequence ID" value="NZ_DF968181.1"/>
</dbReference>
<dbReference type="Gene3D" id="3.20.20.190">
    <property type="entry name" value="Phosphatidylinositol (PI) phosphodiesterase"/>
    <property type="match status" value="1"/>
</dbReference>
<dbReference type="PANTHER" id="PTHR46211">
    <property type="entry name" value="GLYCEROPHOSPHORYL DIESTER PHOSPHODIESTERASE"/>
    <property type="match status" value="1"/>
</dbReference>